<reference evidence="4" key="1">
    <citation type="journal article" date="2023" name="IScience">
        <title>Live-bearing cockroach genome reveals convergent evolutionary mechanisms linked to viviparity in insects and beyond.</title>
        <authorList>
            <person name="Fouks B."/>
            <person name="Harrison M.C."/>
            <person name="Mikhailova A.A."/>
            <person name="Marchal E."/>
            <person name="English S."/>
            <person name="Carruthers M."/>
            <person name="Jennings E.C."/>
            <person name="Chiamaka E.L."/>
            <person name="Frigard R.A."/>
            <person name="Pippel M."/>
            <person name="Attardo G.M."/>
            <person name="Benoit J.B."/>
            <person name="Bornberg-Bauer E."/>
            <person name="Tobe S.S."/>
        </authorList>
    </citation>
    <scope>NUCLEOTIDE SEQUENCE</scope>
    <source>
        <strain evidence="4">Stay&amp;Tobe</strain>
    </source>
</reference>
<gene>
    <name evidence="4" type="ORF">L9F63_012490</name>
</gene>
<dbReference type="InterPro" id="IPR020904">
    <property type="entry name" value="Sc_DH/Rdtase_CS"/>
</dbReference>
<dbReference type="AlphaFoldDB" id="A0AAD8ACK7"/>
<dbReference type="InterPro" id="IPR002347">
    <property type="entry name" value="SDR_fam"/>
</dbReference>
<evidence type="ECO:0000256" key="3">
    <source>
        <dbReference type="SAM" id="Phobius"/>
    </source>
</evidence>
<dbReference type="PRINTS" id="PR00080">
    <property type="entry name" value="SDRFAMILY"/>
</dbReference>
<evidence type="ECO:0000256" key="1">
    <source>
        <dbReference type="ARBA" id="ARBA00023002"/>
    </source>
</evidence>
<keyword evidence="3" id="KW-1133">Transmembrane helix</keyword>
<dbReference type="PRINTS" id="PR00081">
    <property type="entry name" value="GDHRDH"/>
</dbReference>
<comment type="similarity">
    <text evidence="2">Belongs to the short-chain dehydrogenases/reductases (SDR) family.</text>
</comment>
<protein>
    <submittedName>
        <fullName evidence="4">Uncharacterized protein</fullName>
    </submittedName>
</protein>
<comment type="caution">
    <text evidence="4">The sequence shown here is derived from an EMBL/GenBank/DDBJ whole genome shotgun (WGS) entry which is preliminary data.</text>
</comment>
<evidence type="ECO:0000313" key="5">
    <source>
        <dbReference type="Proteomes" id="UP001233999"/>
    </source>
</evidence>
<dbReference type="PROSITE" id="PS00061">
    <property type="entry name" value="ADH_SHORT"/>
    <property type="match status" value="1"/>
</dbReference>
<dbReference type="PANTHER" id="PTHR43313">
    <property type="entry name" value="SHORT-CHAIN DEHYDROGENASE/REDUCTASE FAMILY 9C"/>
    <property type="match status" value="1"/>
</dbReference>
<evidence type="ECO:0000256" key="2">
    <source>
        <dbReference type="RuleBase" id="RU000363"/>
    </source>
</evidence>
<name>A0AAD8ACK7_DIPPU</name>
<dbReference type="Gene3D" id="3.40.50.720">
    <property type="entry name" value="NAD(P)-binding Rossmann-like Domain"/>
    <property type="match status" value="1"/>
</dbReference>
<feature type="transmembrane region" description="Helical" evidence="3">
    <location>
        <begin position="38"/>
        <end position="57"/>
    </location>
</feature>
<dbReference type="Proteomes" id="UP001233999">
    <property type="component" value="Unassembled WGS sequence"/>
</dbReference>
<feature type="transmembrane region" description="Helical" evidence="3">
    <location>
        <begin position="9"/>
        <end position="32"/>
    </location>
</feature>
<proteinExistence type="inferred from homology"/>
<dbReference type="EMBL" id="JASPKZ010001986">
    <property type="protein sequence ID" value="KAJ9596482.1"/>
    <property type="molecule type" value="Genomic_DNA"/>
</dbReference>
<dbReference type="InterPro" id="IPR036291">
    <property type="entry name" value="NAD(P)-bd_dom_sf"/>
</dbReference>
<keyword evidence="5" id="KW-1185">Reference proteome</keyword>
<keyword evidence="3" id="KW-0812">Transmembrane</keyword>
<dbReference type="Pfam" id="PF00106">
    <property type="entry name" value="adh_short"/>
    <property type="match status" value="1"/>
</dbReference>
<accession>A0AAD8ACK7</accession>
<keyword evidence="1" id="KW-0560">Oxidoreductase</keyword>
<dbReference type="GO" id="GO:0016491">
    <property type="term" value="F:oxidoreductase activity"/>
    <property type="evidence" value="ECO:0007669"/>
    <property type="project" value="UniProtKB-KW"/>
</dbReference>
<evidence type="ECO:0000313" key="4">
    <source>
        <dbReference type="EMBL" id="KAJ9596482.1"/>
    </source>
</evidence>
<reference evidence="4" key="2">
    <citation type="submission" date="2023-05" db="EMBL/GenBank/DDBJ databases">
        <authorList>
            <person name="Fouks B."/>
        </authorList>
    </citation>
    <scope>NUCLEOTIDE SEQUENCE</scope>
    <source>
        <strain evidence="4">Stay&amp;Tobe</strain>
        <tissue evidence="4">Testes</tissue>
    </source>
</reference>
<organism evidence="4 5">
    <name type="scientific">Diploptera punctata</name>
    <name type="common">Pacific beetle cockroach</name>
    <dbReference type="NCBI Taxonomy" id="6984"/>
    <lineage>
        <taxon>Eukaryota</taxon>
        <taxon>Metazoa</taxon>
        <taxon>Ecdysozoa</taxon>
        <taxon>Arthropoda</taxon>
        <taxon>Hexapoda</taxon>
        <taxon>Insecta</taxon>
        <taxon>Pterygota</taxon>
        <taxon>Neoptera</taxon>
        <taxon>Polyneoptera</taxon>
        <taxon>Dictyoptera</taxon>
        <taxon>Blattodea</taxon>
        <taxon>Blaberoidea</taxon>
        <taxon>Blaberidae</taxon>
        <taxon>Diplopterinae</taxon>
        <taxon>Diploptera</taxon>
    </lineage>
</organism>
<dbReference type="PANTHER" id="PTHR43313:SF36">
    <property type="entry name" value="D-BETA-HYDROXYBUTYRATE DEHYDROGENASE, MITOCHONDRIAL"/>
    <property type="match status" value="1"/>
</dbReference>
<keyword evidence="3" id="KW-0472">Membrane</keyword>
<sequence length="363" mass="40876">MWKEHQVMYLIRSSIMKFLIWLTVLIVLWLISSLYVQLIALALLAVPLMNIIINVCWHYMPKQMISKLDDKAVFITGCDSGFGNSLAQRLDKKGITVYAGCLFPDGDGPAQLRQSCSDRLKILQLDVTKEDHVQDAVKTVTSTLGNKKLWAVVNNAGIAPGGEVEWTPTEVCQKTLEVNTVGPYRVSKAFLPLLRRSRGRVVVISSFLGRVNTCGTGAYNMSKHGAASFTETLRRELIKWNVSVHGIEPWIYSTNITNEKLIADDIKRNWNNTSTSVQEDYGESYVERYQKSMCFVMSLKRPSSCTYEVVDSLEHAIIGKDPKIRYVPGLIGQVWTEILRFAPVELFDLGCYLSTPRTVKALN</sequence>
<dbReference type="SUPFAM" id="SSF51735">
    <property type="entry name" value="NAD(P)-binding Rossmann-fold domains"/>
    <property type="match status" value="1"/>
</dbReference>
<dbReference type="GO" id="GO:0008202">
    <property type="term" value="P:steroid metabolic process"/>
    <property type="evidence" value="ECO:0007669"/>
    <property type="project" value="TreeGrafter"/>
</dbReference>